<gene>
    <name evidence="1" type="ORF">jaqu_10250</name>
</gene>
<reference evidence="1 2" key="1">
    <citation type="submission" date="2015-02" db="EMBL/GenBank/DDBJ databases">
        <title>Genome Sequence of Jannaschia aquimarina DSM28248, a member of the Roseobacter clade.</title>
        <authorList>
            <person name="Voget S."/>
            <person name="Daniel R."/>
        </authorList>
    </citation>
    <scope>NUCLEOTIDE SEQUENCE [LARGE SCALE GENOMIC DNA]</scope>
    <source>
        <strain evidence="1 2">GSW-M26</strain>
    </source>
</reference>
<evidence type="ECO:0008006" key="3">
    <source>
        <dbReference type="Google" id="ProtNLM"/>
    </source>
</evidence>
<dbReference type="OrthoDB" id="8448547at2"/>
<evidence type="ECO:0000313" key="2">
    <source>
        <dbReference type="Proteomes" id="UP000032232"/>
    </source>
</evidence>
<dbReference type="STRING" id="935700.jaqu_10250"/>
<dbReference type="EMBL" id="JYFE01000020">
    <property type="protein sequence ID" value="KIT17294.1"/>
    <property type="molecule type" value="Genomic_DNA"/>
</dbReference>
<evidence type="ECO:0000313" key="1">
    <source>
        <dbReference type="EMBL" id="KIT17294.1"/>
    </source>
</evidence>
<organism evidence="1 2">
    <name type="scientific">Jannaschia aquimarina</name>
    <dbReference type="NCBI Taxonomy" id="935700"/>
    <lineage>
        <taxon>Bacteria</taxon>
        <taxon>Pseudomonadati</taxon>
        <taxon>Pseudomonadota</taxon>
        <taxon>Alphaproteobacteria</taxon>
        <taxon>Rhodobacterales</taxon>
        <taxon>Roseobacteraceae</taxon>
        <taxon>Jannaschia</taxon>
    </lineage>
</organism>
<comment type="caution">
    <text evidence="1">The sequence shown here is derived from an EMBL/GenBank/DDBJ whole genome shotgun (WGS) entry which is preliminary data.</text>
</comment>
<dbReference type="AlphaFoldDB" id="A0A0D1EI56"/>
<sequence length="211" mass="21541">MDELEGLEDRLEAMEAQIGGAEAVVSRFTAELGTLQGALTYTNREVAGLSRSFGGGLRRAFDGLVFDGLKASQAFELLARSMVNAAYNTAMRPVQNALGGALAAGVNGVFANGGAFTQGRVTPFAKGGVVAGATTFPMRNGTGLMGEAGPEAIMPLTRGPDGKLGVQASGGGGAVNVVMNISTPDAGSFRRSKSQIAAEMGRALSRGARNR</sequence>
<proteinExistence type="predicted"/>
<dbReference type="PATRIC" id="fig|935700.4.peg.1070"/>
<dbReference type="RefSeq" id="WP_043917861.1">
    <property type="nucleotide sequence ID" value="NZ_FZPF01000007.1"/>
</dbReference>
<protein>
    <recommendedName>
        <fullName evidence="3">Phage tail tape measure protein, lambda family</fullName>
    </recommendedName>
</protein>
<keyword evidence="2" id="KW-1185">Reference proteome</keyword>
<accession>A0A0D1EI56</accession>
<name>A0A0D1EI56_9RHOB</name>
<dbReference type="Proteomes" id="UP000032232">
    <property type="component" value="Unassembled WGS sequence"/>
</dbReference>